<keyword evidence="1" id="KW-1133">Transmembrane helix</keyword>
<dbReference type="EMBL" id="JACBZO010000001">
    <property type="protein sequence ID" value="NYI40962.1"/>
    <property type="molecule type" value="Genomic_DNA"/>
</dbReference>
<sequence length="227" mass="24018">MTMVIAVASASLRELARRRVALLFIFLLPLALYTARLDVPWQALRMLALGVGWAIATLSLFVHVSARPLDQRLAAIGASPTALFLGRQLALIAVGLVLAGSYFAVAALNPDGVARIGGVGLLLVTTTLIGAPLGALVSLIITRELEGALALLTVMAVQLLIDPARPIAKLLPMWSTRELSTYAIEDDGQHALGSGLAHFAIAVTVCFVLAWAASMMRLRPVRIARPA</sequence>
<dbReference type="Proteomes" id="UP000547973">
    <property type="component" value="Unassembled WGS sequence"/>
</dbReference>
<dbReference type="RefSeq" id="WP_062075929.1">
    <property type="nucleotide sequence ID" value="NZ_BBRC01000014.1"/>
</dbReference>
<dbReference type="AlphaFoldDB" id="A0A7Y9Z8V6"/>
<evidence type="ECO:0000256" key="1">
    <source>
        <dbReference type="SAM" id="Phobius"/>
    </source>
</evidence>
<gene>
    <name evidence="2" type="ORF">BKA03_001081</name>
</gene>
<feature type="transmembrane region" description="Helical" evidence="1">
    <location>
        <begin position="148"/>
        <end position="168"/>
    </location>
</feature>
<organism evidence="2 3">
    <name type="scientific">Demequina lutea</name>
    <dbReference type="NCBI Taxonomy" id="431489"/>
    <lineage>
        <taxon>Bacteria</taxon>
        <taxon>Bacillati</taxon>
        <taxon>Actinomycetota</taxon>
        <taxon>Actinomycetes</taxon>
        <taxon>Micrococcales</taxon>
        <taxon>Demequinaceae</taxon>
        <taxon>Demequina</taxon>
    </lineage>
</organism>
<reference evidence="2 3" key="1">
    <citation type="submission" date="2020-07" db="EMBL/GenBank/DDBJ databases">
        <title>Sequencing the genomes of 1000 actinobacteria strains.</title>
        <authorList>
            <person name="Klenk H.-P."/>
        </authorList>
    </citation>
    <scope>NUCLEOTIDE SEQUENCE [LARGE SCALE GENOMIC DNA]</scope>
    <source>
        <strain evidence="2 3">DSM 19970</strain>
    </source>
</reference>
<accession>A0A7Y9Z8V6</accession>
<protein>
    <recommendedName>
        <fullName evidence="4">ABC-2 type transport system permease protein</fullName>
    </recommendedName>
</protein>
<evidence type="ECO:0000313" key="2">
    <source>
        <dbReference type="EMBL" id="NYI40962.1"/>
    </source>
</evidence>
<keyword evidence="1" id="KW-0472">Membrane</keyword>
<feature type="transmembrane region" description="Helical" evidence="1">
    <location>
        <begin position="120"/>
        <end position="141"/>
    </location>
</feature>
<name>A0A7Y9Z8V6_9MICO</name>
<comment type="caution">
    <text evidence="2">The sequence shown here is derived from an EMBL/GenBank/DDBJ whole genome shotgun (WGS) entry which is preliminary data.</text>
</comment>
<evidence type="ECO:0008006" key="4">
    <source>
        <dbReference type="Google" id="ProtNLM"/>
    </source>
</evidence>
<feature type="transmembrane region" description="Helical" evidence="1">
    <location>
        <begin position="89"/>
        <end position="108"/>
    </location>
</feature>
<feature type="transmembrane region" description="Helical" evidence="1">
    <location>
        <begin position="188"/>
        <end position="213"/>
    </location>
</feature>
<proteinExistence type="predicted"/>
<feature type="transmembrane region" description="Helical" evidence="1">
    <location>
        <begin position="47"/>
        <end position="69"/>
    </location>
</feature>
<dbReference type="OrthoDB" id="3253406at2"/>
<keyword evidence="3" id="KW-1185">Reference proteome</keyword>
<keyword evidence="1" id="KW-0812">Transmembrane</keyword>
<evidence type="ECO:0000313" key="3">
    <source>
        <dbReference type="Proteomes" id="UP000547973"/>
    </source>
</evidence>